<dbReference type="InterPro" id="IPR026341">
    <property type="entry name" value="T9SS_type_B"/>
</dbReference>
<organism evidence="1 2">
    <name type="scientific">Chitinophaga sancti</name>
    <dbReference type="NCBI Taxonomy" id="1004"/>
    <lineage>
        <taxon>Bacteria</taxon>
        <taxon>Pseudomonadati</taxon>
        <taxon>Bacteroidota</taxon>
        <taxon>Chitinophagia</taxon>
        <taxon>Chitinophagales</taxon>
        <taxon>Chitinophagaceae</taxon>
        <taxon>Chitinophaga</taxon>
    </lineage>
</organism>
<evidence type="ECO:0000313" key="1">
    <source>
        <dbReference type="EMBL" id="SFW69569.1"/>
    </source>
</evidence>
<accession>A0A1K1RC95</accession>
<evidence type="ECO:0000313" key="2">
    <source>
        <dbReference type="Proteomes" id="UP000183788"/>
    </source>
</evidence>
<dbReference type="STRING" id="1004.SAMN05661012_03601"/>
<dbReference type="Gene3D" id="2.60.40.10">
    <property type="entry name" value="Immunoglobulins"/>
    <property type="match status" value="2"/>
</dbReference>
<dbReference type="SUPFAM" id="SSF49299">
    <property type="entry name" value="PKD domain"/>
    <property type="match status" value="1"/>
</dbReference>
<dbReference type="NCBIfam" id="TIGR04131">
    <property type="entry name" value="Bac_Flav_CTERM"/>
    <property type="match status" value="1"/>
</dbReference>
<dbReference type="Pfam" id="PF13585">
    <property type="entry name" value="CHU_C"/>
    <property type="match status" value="1"/>
</dbReference>
<dbReference type="InterPro" id="IPR013783">
    <property type="entry name" value="Ig-like_fold"/>
</dbReference>
<gene>
    <name evidence="1" type="ORF">SAMN05661012_03601</name>
</gene>
<dbReference type="Gene3D" id="2.60.40.2700">
    <property type="match status" value="1"/>
</dbReference>
<dbReference type="OrthoDB" id="1652165at2"/>
<proteinExistence type="predicted"/>
<reference evidence="1 2" key="1">
    <citation type="submission" date="2016-11" db="EMBL/GenBank/DDBJ databases">
        <authorList>
            <person name="Jaros S."/>
            <person name="Januszkiewicz K."/>
            <person name="Wedrychowicz H."/>
        </authorList>
    </citation>
    <scope>NUCLEOTIDE SEQUENCE [LARGE SCALE GENOMIC DNA]</scope>
    <source>
        <strain evidence="1 2">DSM 784</strain>
    </source>
</reference>
<dbReference type="Proteomes" id="UP000183788">
    <property type="component" value="Unassembled WGS sequence"/>
</dbReference>
<dbReference type="AlphaFoldDB" id="A0A1K1RC95"/>
<dbReference type="EMBL" id="FPIZ01000011">
    <property type="protein sequence ID" value="SFW69569.1"/>
    <property type="molecule type" value="Genomic_DNA"/>
</dbReference>
<protein>
    <submittedName>
        <fullName evidence="1">Gliding motility-associated C-terminal domain-containing protein</fullName>
    </submittedName>
</protein>
<sequence>MPKGWPAAGFLNQNIVNTQFPRTIPVIMIIAILKRKRASVNASLKCLLSVLLLLLCSHEMKAQLCTGSLGDPVVSIDFGSGTSSFGGALASGTTTYTYVTKAFPSDGYYTIESSTAASGTVWWSTTDHTGSGYMMVVNAATSVQDYFYKKTVTGLCGGTTYEFAAWIVNLLRSQDNNPPNVTFSILSSDESTTYGSYTTGSIPLTSGGAVWKQIGFYFTTPAGVTDVEIKISNSSPGGAPANDLALDDITFRACGPTVTAYTSDGASSKEVCKDDATVFTFNGTVSSGYTDPAYQWQVSTDGGTTWTDISGATSTTYVRQPTTAGTYLYRMSAASTTNIGSSGCRVSSNVITIQVDDNPDPQASTNNPGCEGDKLELSSSSFSGATYSWTGPNGFTSSEQNPVINSVTAANNGDYIVTLTTAVGCSNRDTTSIDVNAAPAADAGADQSMCEGASVTLEGSGGSTYLWSPSSTVTAPTSATTNASPTDTTSYILTVSNGTCNAYDTVTVNVWKLPTANAGVDQHIFEGEAAQLAGTAGGTDVSYAWTPVYNITDAAILNPIVTPTDNTTYTLTVSSNLGCGDATDDVYIRVYKTIIIPNAFSPNGDGINDTWKIAKLDTYPEAIVNVFNRYGQVVFHSQGYGTEWDGTYNGKPLPVGTYYYTIDLKIGFGTNPSGWVVILR</sequence>
<dbReference type="InterPro" id="IPR035986">
    <property type="entry name" value="PKD_dom_sf"/>
</dbReference>
<name>A0A1K1RC95_9BACT</name>